<dbReference type="EnsemblMetazoa" id="ASIC019053-RA">
    <property type="protein sequence ID" value="ASIC019053-PA"/>
    <property type="gene ID" value="ASIC019053"/>
</dbReference>
<dbReference type="STRING" id="74873.A0A084WLB3"/>
<evidence type="ECO:0000256" key="1">
    <source>
        <dbReference type="SAM" id="MobiDB-lite"/>
    </source>
</evidence>
<dbReference type="EMBL" id="KE525350">
    <property type="protein sequence ID" value="KFB51007.1"/>
    <property type="molecule type" value="Genomic_DNA"/>
</dbReference>
<dbReference type="EMBL" id="ATLV01024211">
    <property type="status" value="NOT_ANNOTATED_CDS"/>
    <property type="molecule type" value="Genomic_DNA"/>
</dbReference>
<dbReference type="Pfam" id="PF14949">
    <property type="entry name" value="ARF7EP_C"/>
    <property type="match status" value="1"/>
</dbReference>
<dbReference type="PANTHER" id="PTHR46536">
    <property type="entry name" value="ARL14 EFFECTOR PROTEIN"/>
    <property type="match status" value="1"/>
</dbReference>
<dbReference type="OrthoDB" id="5984406at2759"/>
<dbReference type="InterPro" id="IPR029264">
    <property type="entry name" value="ARF7EP_C"/>
</dbReference>
<feature type="domain" description="ARF7 effector protein C-terminal" evidence="2">
    <location>
        <begin position="52"/>
        <end position="149"/>
    </location>
</feature>
<evidence type="ECO:0000259" key="2">
    <source>
        <dbReference type="Pfam" id="PF14949"/>
    </source>
</evidence>
<feature type="compositionally biased region" description="Basic and acidic residues" evidence="1">
    <location>
        <begin position="53"/>
        <end position="64"/>
    </location>
</feature>
<sequence length="163" mass="18820">MDNCVDISSSSDDTEPMTIRPKRARSANKSENEKQEDDAPMALRKQPPRRGRQSRDKLFDENSKFMENFDPEKSRRERRKNQRVWNSFEQNNTASQSDKGAARTGGKDLCDCLDLKCPGCHFPCENCRSQKCGPVCRRNRKWQYEEISCDAKGLLITNPTLQK</sequence>
<feature type="region of interest" description="Disordered" evidence="1">
    <location>
        <begin position="1"/>
        <end position="105"/>
    </location>
</feature>
<accession>A0A084WLB3</accession>
<keyword evidence="5" id="KW-1185">Reference proteome</keyword>
<dbReference type="Proteomes" id="UP000030765">
    <property type="component" value="Unassembled WGS sequence"/>
</dbReference>
<gene>
    <name evidence="3" type="ORF">ZHAS_00019053</name>
</gene>
<dbReference type="OMA" id="DENSKFM"/>
<dbReference type="AlphaFoldDB" id="A0A084WLB3"/>
<evidence type="ECO:0000313" key="3">
    <source>
        <dbReference type="EMBL" id="KFB51007.1"/>
    </source>
</evidence>
<protein>
    <submittedName>
        <fullName evidence="3">AGAP006763-PA-like protein</fullName>
    </submittedName>
</protein>
<name>A0A084WLB3_ANOSI</name>
<reference evidence="3 5" key="1">
    <citation type="journal article" date="2014" name="BMC Genomics">
        <title>Genome sequence of Anopheles sinensis provides insight into genetics basis of mosquito competence for malaria parasites.</title>
        <authorList>
            <person name="Zhou D."/>
            <person name="Zhang D."/>
            <person name="Ding G."/>
            <person name="Shi L."/>
            <person name="Hou Q."/>
            <person name="Ye Y."/>
            <person name="Xu Y."/>
            <person name="Zhou H."/>
            <person name="Xiong C."/>
            <person name="Li S."/>
            <person name="Yu J."/>
            <person name="Hong S."/>
            <person name="Yu X."/>
            <person name="Zou P."/>
            <person name="Chen C."/>
            <person name="Chang X."/>
            <person name="Wang W."/>
            <person name="Lv Y."/>
            <person name="Sun Y."/>
            <person name="Ma L."/>
            <person name="Shen B."/>
            <person name="Zhu C."/>
        </authorList>
    </citation>
    <scope>NUCLEOTIDE SEQUENCE [LARGE SCALE GENOMIC DNA]</scope>
</reference>
<proteinExistence type="predicted"/>
<evidence type="ECO:0000313" key="5">
    <source>
        <dbReference type="Proteomes" id="UP000030765"/>
    </source>
</evidence>
<feature type="compositionally biased region" description="Polar residues" evidence="1">
    <location>
        <begin position="83"/>
        <end position="98"/>
    </location>
</feature>
<organism evidence="4 5">
    <name type="scientific">Anopheles sinensis</name>
    <name type="common">Mosquito</name>
    <dbReference type="NCBI Taxonomy" id="74873"/>
    <lineage>
        <taxon>Eukaryota</taxon>
        <taxon>Metazoa</taxon>
        <taxon>Ecdysozoa</taxon>
        <taxon>Arthropoda</taxon>
        <taxon>Hexapoda</taxon>
        <taxon>Insecta</taxon>
        <taxon>Pterygota</taxon>
        <taxon>Neoptera</taxon>
        <taxon>Endopterygota</taxon>
        <taxon>Diptera</taxon>
        <taxon>Nematocera</taxon>
        <taxon>Culicoidea</taxon>
        <taxon>Culicidae</taxon>
        <taxon>Anophelinae</taxon>
        <taxon>Anopheles</taxon>
    </lineage>
</organism>
<dbReference type="VEuPathDB" id="VectorBase:ASIC019053"/>
<evidence type="ECO:0000313" key="4">
    <source>
        <dbReference type="EnsemblMetazoa" id="ASIC019053-PA"/>
    </source>
</evidence>
<reference evidence="4" key="2">
    <citation type="submission" date="2020-05" db="UniProtKB">
        <authorList>
            <consortium name="EnsemblMetazoa"/>
        </authorList>
    </citation>
    <scope>IDENTIFICATION</scope>
</reference>
<feature type="compositionally biased region" description="Polar residues" evidence="1">
    <location>
        <begin position="1"/>
        <end position="11"/>
    </location>
</feature>
<dbReference type="VEuPathDB" id="VectorBase:ASIS004596"/>
<dbReference type="PANTHER" id="PTHR46536:SF3">
    <property type="entry name" value="ARF7 EFFECTOR PROTEIN C-TERMINAL DOMAIN-CONTAINING PROTEIN"/>
    <property type="match status" value="1"/>
</dbReference>